<evidence type="ECO:0000313" key="5">
    <source>
        <dbReference type="Proteomes" id="UP000716322"/>
    </source>
</evidence>
<dbReference type="PANTHER" id="PTHR43581:SF4">
    <property type="entry name" value="ATP_GTP PHOSPHATASE"/>
    <property type="match status" value="1"/>
</dbReference>
<protein>
    <submittedName>
        <fullName evidence="4">AAA family ATPase</fullName>
    </submittedName>
</protein>
<dbReference type="RefSeq" id="WP_166859714.1">
    <property type="nucleotide sequence ID" value="NZ_JAAQOM010000008.1"/>
</dbReference>
<dbReference type="Pfam" id="PF20469">
    <property type="entry name" value="OLD-like_TOPRIM"/>
    <property type="match status" value="1"/>
</dbReference>
<dbReference type="InterPro" id="IPR034139">
    <property type="entry name" value="TOPRIM_OLD"/>
</dbReference>
<proteinExistence type="predicted"/>
<dbReference type="Gene3D" id="3.40.50.300">
    <property type="entry name" value="P-loop containing nucleotide triphosphate hydrolases"/>
    <property type="match status" value="1"/>
</dbReference>
<dbReference type="PANTHER" id="PTHR43581">
    <property type="entry name" value="ATP/GTP PHOSPHATASE"/>
    <property type="match status" value="1"/>
</dbReference>
<dbReference type="Proteomes" id="UP000716322">
    <property type="component" value="Unassembled WGS sequence"/>
</dbReference>
<dbReference type="Pfam" id="PF13304">
    <property type="entry name" value="AAA_21"/>
    <property type="match status" value="1"/>
</dbReference>
<dbReference type="InterPro" id="IPR003959">
    <property type="entry name" value="ATPase_AAA_core"/>
</dbReference>
<evidence type="ECO:0000259" key="1">
    <source>
        <dbReference type="Pfam" id="PF13175"/>
    </source>
</evidence>
<dbReference type="InterPro" id="IPR027417">
    <property type="entry name" value="P-loop_NTPase"/>
</dbReference>
<evidence type="ECO:0000259" key="3">
    <source>
        <dbReference type="Pfam" id="PF20469"/>
    </source>
</evidence>
<comment type="caution">
    <text evidence="4">The sequence shown here is derived from an EMBL/GenBank/DDBJ whole genome shotgun (WGS) entry which is preliminary data.</text>
</comment>
<evidence type="ECO:0000313" key="4">
    <source>
        <dbReference type="EMBL" id="NIA54755.1"/>
    </source>
</evidence>
<keyword evidence="5" id="KW-1185">Reference proteome</keyword>
<dbReference type="InterPro" id="IPR041685">
    <property type="entry name" value="AAA_GajA/Old/RecF-like"/>
</dbReference>
<feature type="domain" description="Endonuclease GajA/Old nuclease/RecF-like AAA" evidence="1">
    <location>
        <begin position="1"/>
        <end position="49"/>
    </location>
</feature>
<reference evidence="4 5" key="1">
    <citation type="submission" date="2020-03" db="EMBL/GenBank/DDBJ databases">
        <title>Genome sequence of strain Massilia sp. TW-1.</title>
        <authorList>
            <person name="Chaudhary D.K."/>
        </authorList>
    </citation>
    <scope>NUCLEOTIDE SEQUENCE [LARGE SCALE GENOMIC DNA]</scope>
    <source>
        <strain evidence="4 5">TW-1</strain>
    </source>
</reference>
<dbReference type="EMBL" id="JAAQOM010000008">
    <property type="protein sequence ID" value="NIA54755.1"/>
    <property type="molecule type" value="Genomic_DNA"/>
</dbReference>
<accession>A0ABX0PBN0</accession>
<gene>
    <name evidence="4" type="ORF">HAV22_14040</name>
</gene>
<dbReference type="SUPFAM" id="SSF52540">
    <property type="entry name" value="P-loop containing nucleoside triphosphate hydrolases"/>
    <property type="match status" value="1"/>
</dbReference>
<dbReference type="CDD" id="cd01026">
    <property type="entry name" value="TOPRIM_OLD"/>
    <property type="match status" value="1"/>
</dbReference>
<feature type="domain" description="OLD protein-like TOPRIM" evidence="3">
    <location>
        <begin position="344"/>
        <end position="410"/>
    </location>
</feature>
<dbReference type="InterPro" id="IPR051396">
    <property type="entry name" value="Bact_Antivir_Def_Nuclease"/>
</dbReference>
<sequence length="602" mass="66558">MQLSKVRIRNFRSIEDLTLPLDHLTVVCGPNSCGKSNVMRAILLALQPSVGAADVAENITQWKTGPRTSIHIELIFSACIPALAALAEPDGTLRYVCKLYRGGTVSRQVGASTAQADFELLINNFQIVYVPPIRDLNAGGLEPFRKLLKEALLRTRGTGNVNGLRDQAEKLFRRKARPVLSNSTNGVSKLLGNSTMELDFAGMEMESLAEQISLKVKRVNVEVRLDAVGTGHQSTVIMDLYKQLGSTYEGSLLFIFEEPDNHLHPSTIRCVADDFEQLSLTHQVLLSTHSPYLLNHFEMGKLRRLGVKNDATTYFPLDGLLAKYSSKTLHYISETYGLKCIEPLLSNLVIVVEGATDRTVLSRLYELRKNITIDAADILIVSAEGKDRVAQFCEILHLMKIEWRAVFDWDSVFSSAVPHFIPMTVHAKGPIQAAAQAILSSLDTKKKRGKNAAKTLNALLIELNTAVALPGKFEDSAVEKLLISTALLSVAERTALKKGLQQRAVNTYRPLLKKANCWVWPEDLEAELLRNIDCENIVEAELIQLGVLTAPPQAANRRSTLDNKLHGMANEPEKLAAVVDKLEQDNAFSRSAMNICLNTLFP</sequence>
<dbReference type="Pfam" id="PF13175">
    <property type="entry name" value="AAA_15"/>
    <property type="match status" value="1"/>
</dbReference>
<feature type="domain" description="ATPase AAA-type core" evidence="2">
    <location>
        <begin position="129"/>
        <end position="295"/>
    </location>
</feature>
<name>A0ABX0PBN0_9BURK</name>
<organism evidence="4 5">
    <name type="scientific">Telluria antibiotica</name>
    <dbReference type="NCBI Taxonomy" id="2717319"/>
    <lineage>
        <taxon>Bacteria</taxon>
        <taxon>Pseudomonadati</taxon>
        <taxon>Pseudomonadota</taxon>
        <taxon>Betaproteobacteria</taxon>
        <taxon>Burkholderiales</taxon>
        <taxon>Oxalobacteraceae</taxon>
        <taxon>Telluria group</taxon>
        <taxon>Telluria</taxon>
    </lineage>
</organism>
<evidence type="ECO:0000259" key="2">
    <source>
        <dbReference type="Pfam" id="PF13304"/>
    </source>
</evidence>